<dbReference type="EMBL" id="MN739386">
    <property type="protein sequence ID" value="QHT02026.1"/>
    <property type="molecule type" value="Genomic_DNA"/>
</dbReference>
<name>A0A6C0CBD3_9ZZZZ</name>
<dbReference type="AlphaFoldDB" id="A0A6C0CBD3"/>
<reference evidence="1" key="1">
    <citation type="journal article" date="2020" name="Nature">
        <title>Giant virus diversity and host interactions through global metagenomics.</title>
        <authorList>
            <person name="Schulz F."/>
            <person name="Roux S."/>
            <person name="Paez-Espino D."/>
            <person name="Jungbluth S."/>
            <person name="Walsh D.A."/>
            <person name="Denef V.J."/>
            <person name="McMahon K.D."/>
            <person name="Konstantinidis K.T."/>
            <person name="Eloe-Fadrosh E.A."/>
            <person name="Kyrpides N.C."/>
            <person name="Woyke T."/>
        </authorList>
    </citation>
    <scope>NUCLEOTIDE SEQUENCE</scope>
    <source>
        <strain evidence="1">GVMAG-M-3300020523-10</strain>
    </source>
</reference>
<proteinExistence type="predicted"/>
<accession>A0A6C0CBD3</accession>
<organism evidence="1">
    <name type="scientific">viral metagenome</name>
    <dbReference type="NCBI Taxonomy" id="1070528"/>
    <lineage>
        <taxon>unclassified sequences</taxon>
        <taxon>metagenomes</taxon>
        <taxon>organismal metagenomes</taxon>
    </lineage>
</organism>
<sequence length="546" mass="60205">MSITNKLVANIKQTQVDITKFTDTSNVICIDTCNNRIGINTKTPRYSIDIYGTNGKIFVSNLEVAQNANFYTISGTTINCLDGSFTRNLDASFINFKTISGSLIRATTISGVNIIGICGDIIDLSGTNIKLSNELRAVTISANTINATTITTNILNASTYNIERGIFTDSITTKTADFSNISVIRNTRTNISGGTIDCSNLNANFIVSTRIHCLETLSAGTVSTDNLMSASGSLFFTLSNGQFYLNTGLGDDNIANIQTLITEELQDDLSTNVITAKQGYIFDCCINNLTVTNIDISRSLTLPQQTSGTSYTGSYGSLAIKKFENSSINSLAIYNSNSRWSNIFTATQYATIDLSSNSNNNIVNYNIRSDINILPNYRYIPIKFKMINASPAKTELFNINNNNYIELSNTNFNSGIYEINASITLSYNNTISGDVEPNDFTFGLYDKAVLDKAILPANSNINSNITNIIFETSYNYVKNKNLILAFDNSYNYSSVSLNYIGPLFAYTLYINNYKRGLCYLVSSQKDISHFNVEYFSSTIKLLNYDI</sequence>
<evidence type="ECO:0000313" key="1">
    <source>
        <dbReference type="EMBL" id="QHT02026.1"/>
    </source>
</evidence>
<protein>
    <submittedName>
        <fullName evidence="1">Uncharacterized protein</fullName>
    </submittedName>
</protein>